<feature type="binding site" evidence="11">
    <location>
        <position position="393"/>
    </location>
    <ligand>
        <name>Zn(2+)</name>
        <dbReference type="ChEBI" id="CHEBI:29105"/>
        <label>1</label>
    </ligand>
</feature>
<evidence type="ECO:0000256" key="5">
    <source>
        <dbReference type="ARBA" id="ARBA00022801"/>
    </source>
</evidence>
<keyword evidence="4 11" id="KW-0479">Metal-binding</keyword>
<reference evidence="15" key="4">
    <citation type="submission" date="2025-09" db="UniProtKB">
        <authorList>
            <consortium name="Ensembl"/>
        </authorList>
    </citation>
    <scope>IDENTIFICATION</scope>
    <source>
        <strain evidence="15">17573</strain>
    </source>
</reference>
<dbReference type="Bgee" id="ENSMMUG00000022107">
    <property type="expression patterns" value="Expressed in colon and 21 other cell types or tissues"/>
</dbReference>
<dbReference type="GO" id="GO:0042383">
    <property type="term" value="C:sarcolemma"/>
    <property type="evidence" value="ECO:0007669"/>
    <property type="project" value="Ensembl"/>
</dbReference>
<feature type="region of interest" description="Disordered" evidence="13">
    <location>
        <begin position="604"/>
        <end position="633"/>
    </location>
</feature>
<dbReference type="GO" id="GO:0005829">
    <property type="term" value="C:cytosol"/>
    <property type="evidence" value="ECO:0007669"/>
    <property type="project" value="Ensembl"/>
</dbReference>
<dbReference type="Gene3D" id="1.10.1300.10">
    <property type="entry name" value="3'5'-cyclic nucleotide phosphodiesterase, catalytic domain"/>
    <property type="match status" value="1"/>
</dbReference>
<evidence type="ECO:0000256" key="12">
    <source>
        <dbReference type="RuleBase" id="RU363067"/>
    </source>
</evidence>
<dbReference type="FunFam" id="1.10.1300.10:FF:000006">
    <property type="entry name" value="Phosphodiesterase 9A"/>
    <property type="match status" value="1"/>
</dbReference>
<dbReference type="AlphaFoldDB" id="A0A1D5QPX2"/>
<dbReference type="STRING" id="9544.ENSMMUP00000050099"/>
<evidence type="ECO:0000256" key="8">
    <source>
        <dbReference type="ARBA" id="ARBA00061167"/>
    </source>
</evidence>
<feature type="active site" description="Proton donor" evidence="9">
    <location>
        <position position="352"/>
    </location>
</feature>
<comment type="catalytic activity">
    <reaction evidence="1">
        <text>3',5'-cyclic GMP + H2O = GMP + H(+)</text>
        <dbReference type="Rhea" id="RHEA:16957"/>
        <dbReference type="ChEBI" id="CHEBI:15377"/>
        <dbReference type="ChEBI" id="CHEBI:15378"/>
        <dbReference type="ChEBI" id="CHEBI:57746"/>
        <dbReference type="ChEBI" id="CHEBI:58115"/>
        <dbReference type="EC" id="3.1.4.35"/>
    </reaction>
</comment>
<feature type="binding site" evidence="11">
    <location>
        <position position="356"/>
    </location>
    <ligand>
        <name>Zn(2+)</name>
        <dbReference type="ChEBI" id="CHEBI:29105"/>
        <label>1</label>
    </ligand>
</feature>
<dbReference type="Pfam" id="PF00233">
    <property type="entry name" value="PDEase_I"/>
    <property type="match status" value="1"/>
</dbReference>
<dbReference type="GO" id="GO:0010613">
    <property type="term" value="P:positive regulation of cardiac muscle hypertrophy"/>
    <property type="evidence" value="ECO:0007669"/>
    <property type="project" value="Ensembl"/>
</dbReference>
<name>A0A1D5QPX2_MACMU</name>
<dbReference type="GO" id="GO:0046872">
    <property type="term" value="F:metal ion binding"/>
    <property type="evidence" value="ECO:0007669"/>
    <property type="project" value="UniProtKB-KW"/>
</dbReference>
<evidence type="ECO:0000256" key="9">
    <source>
        <dbReference type="PIRSR" id="PIRSR623088-1"/>
    </source>
</evidence>
<dbReference type="PANTHER" id="PTHR11347">
    <property type="entry name" value="CYCLIC NUCLEOTIDE PHOSPHODIESTERASE"/>
    <property type="match status" value="1"/>
</dbReference>
<protein>
    <recommendedName>
        <fullName evidence="12">Phosphodiesterase</fullName>
        <ecNumber evidence="12">3.1.4.-</ecNumber>
    </recommendedName>
</protein>
<keyword evidence="5 12" id="KW-0378">Hydrolase</keyword>
<evidence type="ECO:0000256" key="10">
    <source>
        <dbReference type="PIRSR" id="PIRSR623088-2"/>
    </source>
</evidence>
<dbReference type="InterPro" id="IPR036971">
    <property type="entry name" value="PDEase_catalytic_dom_sf"/>
</dbReference>
<dbReference type="GO" id="GO:0046069">
    <property type="term" value="P:cGMP catabolic process"/>
    <property type="evidence" value="ECO:0007669"/>
    <property type="project" value="Ensembl"/>
</dbReference>
<dbReference type="GO" id="GO:0032587">
    <property type="term" value="C:ruffle membrane"/>
    <property type="evidence" value="ECO:0007669"/>
    <property type="project" value="UniProtKB-SubCell"/>
</dbReference>
<proteinExistence type="inferred from homology"/>
<dbReference type="GO" id="GO:0047555">
    <property type="term" value="F:3',5'-cyclic-GMP phosphodiesterase activity"/>
    <property type="evidence" value="ECO:0007669"/>
    <property type="project" value="UniProtKB-EC"/>
</dbReference>
<comment type="pathway">
    <text evidence="6">Purine metabolism; 3',5'-cyclic GMP degradation; GMP from 3',5'-cyclic GMP: step 1/1.</text>
</comment>
<evidence type="ECO:0000313" key="15">
    <source>
        <dbReference type="Ensembl" id="ENSMMUP00000050099.2"/>
    </source>
</evidence>
<evidence type="ECO:0000256" key="7">
    <source>
        <dbReference type="ARBA" id="ARBA00058791"/>
    </source>
</evidence>
<evidence type="ECO:0000256" key="3">
    <source>
        <dbReference type="ARBA" id="ARBA00022535"/>
    </source>
</evidence>
<keyword evidence="16" id="KW-1185">Reference proteome</keyword>
<dbReference type="InterPro" id="IPR023174">
    <property type="entry name" value="PDEase_CS"/>
</dbReference>
<dbReference type="PRINTS" id="PR00387">
    <property type="entry name" value="PDIESTERASE1"/>
</dbReference>
<feature type="binding site" evidence="11">
    <location>
        <position position="502"/>
    </location>
    <ligand>
        <name>Zn(2+)</name>
        <dbReference type="ChEBI" id="CHEBI:29105"/>
        <label>1</label>
    </ligand>
</feature>
<dbReference type="GO" id="GO:0005654">
    <property type="term" value="C:nucleoplasm"/>
    <property type="evidence" value="ECO:0007669"/>
    <property type="project" value="Ensembl"/>
</dbReference>
<feature type="domain" description="PDEase" evidence="14">
    <location>
        <begin position="276"/>
        <end position="597"/>
    </location>
</feature>
<feature type="binding site" evidence="11">
    <location>
        <position position="393"/>
    </location>
    <ligand>
        <name>Zn(2+)</name>
        <dbReference type="ChEBI" id="CHEBI:29105"/>
        <label>2</label>
    </ligand>
</feature>
<feature type="compositionally biased region" description="Basic and acidic residues" evidence="13">
    <location>
        <begin position="616"/>
        <end position="633"/>
    </location>
</feature>
<feature type="binding site" evidence="10">
    <location>
        <position position="553"/>
    </location>
    <ligand>
        <name>AMP</name>
        <dbReference type="ChEBI" id="CHEBI:456215"/>
    </ligand>
</feature>
<evidence type="ECO:0000256" key="1">
    <source>
        <dbReference type="ARBA" id="ARBA00000583"/>
    </source>
</evidence>
<dbReference type="VEuPathDB" id="HostDB:ENSMMUG00000022107"/>
<dbReference type="GO" id="GO:0007165">
    <property type="term" value="P:signal transduction"/>
    <property type="evidence" value="ECO:0007669"/>
    <property type="project" value="InterPro"/>
</dbReference>
<dbReference type="EC" id="3.1.4.-" evidence="12"/>
<dbReference type="Ensembl" id="ENSMMUT00000053324.2">
    <property type="protein sequence ID" value="ENSMMUP00000050099.2"/>
    <property type="gene ID" value="ENSMMUG00000022107.4"/>
</dbReference>
<dbReference type="Proteomes" id="UP000006718">
    <property type="component" value="Chromosome 3"/>
</dbReference>
<evidence type="ECO:0000256" key="13">
    <source>
        <dbReference type="SAM" id="MobiDB-lite"/>
    </source>
</evidence>
<sequence length="633" mass="72589">MGSGSSSYRPKAIYLDIDGRIQKVIFSKYCNSSDIMDLFCIATGLPRNTTISLLTTDDAMVSIDPTMPANSERTPYKVRPVAIKQLSAGAEDKRTTSPGQSAERPLRDRRVVGLEQPQREGAFESGQVEPRPREPQDCCQEGQQVPPGNGQLLGRGLRPPARGIRAAMAYASFPLVRVPSVFLLWFVEREELIQSVLAQVAEQFSRAFKINELKAEVANHLAVLEKRVELEGLKVVEIEKCKSDIKKMREELAARSSRTSCPCKYSFLDNHKKLTPRRDVPTYPKYLLSPETVEALRKPTFDVWLWEPNEMLSCLEHMYHDLGLVRDFSINPVTLRRWLLCVHDNYRNNPFHNFRHCFCVAQMMYSMVWLCGLQEKFSQTDILILMTAAICHDLDHPGYNNTYQINARTELAVRYNDISPLENHHCAVAFQILAEPECNIFSNIPPDGFKQIRQGMITLILATDMARHAEIMDSFKEKMENFDYSNEEHMTLLKMILIKCCDISNEVRPMEVAEPWVDCLLEEYFMQSDREKSEGLPVAPFMDRDKVTKATAQIGFIKFVLIPMFETVTKLFPMVEEIMLQPLWESRDRYEELKRIDDAMKELQKKTDSLTSGATEKSRERSRDVKHSEGDCA</sequence>
<reference evidence="16" key="1">
    <citation type="journal article" date="2007" name="Science">
        <title>Evolutionary and biomedical insights from the rhesus macaque genome.</title>
        <authorList>
            <person name="Gibbs R.A."/>
            <person name="Rogers J."/>
            <person name="Katze M.G."/>
            <person name="Bumgarner R."/>
            <person name="Weinstock G.M."/>
            <person name="Mardis E.R."/>
            <person name="Remington K.A."/>
            <person name="Strausberg R.L."/>
            <person name="Venter J.C."/>
            <person name="Wilson R.K."/>
            <person name="Batzer M.A."/>
            <person name="Bustamante C.D."/>
            <person name="Eichler E.E."/>
            <person name="Hahn M.W."/>
            <person name="Hardison R.C."/>
            <person name="Makova K.D."/>
            <person name="Miller W."/>
            <person name="Milosavljevic A."/>
            <person name="Palermo R.E."/>
            <person name="Siepel A."/>
            <person name="Sikela J.M."/>
            <person name="Attaway T."/>
            <person name="Bell S."/>
            <person name="Bernard K.E."/>
            <person name="Buhay C.J."/>
            <person name="Chandrabose M.N."/>
            <person name="Dao M."/>
            <person name="Davis C."/>
            <person name="Delehaunty K.D."/>
            <person name="Ding Y."/>
            <person name="Dinh H.H."/>
            <person name="Dugan-Rocha S."/>
            <person name="Fulton L.A."/>
            <person name="Gabisi R.A."/>
            <person name="Garner T.T."/>
            <person name="Godfrey J."/>
            <person name="Hawes A.C."/>
            <person name="Hernandez J."/>
            <person name="Hines S."/>
            <person name="Holder M."/>
            <person name="Hume J."/>
            <person name="Jhangiani S.N."/>
            <person name="Joshi V."/>
            <person name="Khan Z.M."/>
            <person name="Kirkness E.F."/>
            <person name="Cree A."/>
            <person name="Fowler R.G."/>
            <person name="Lee S."/>
            <person name="Lewis L.R."/>
            <person name="Li Z."/>
            <person name="Liu Y.-S."/>
            <person name="Moore S.M."/>
            <person name="Muzny D."/>
            <person name="Nazareth L.V."/>
            <person name="Ngo D.N."/>
            <person name="Okwuonu G.O."/>
            <person name="Pai G."/>
            <person name="Parker D."/>
            <person name="Paul H.A."/>
            <person name="Pfannkoch C."/>
            <person name="Pohl C.S."/>
            <person name="Rogers Y.-H.C."/>
            <person name="Ruiz S.J."/>
            <person name="Sabo A."/>
            <person name="Santibanez J."/>
            <person name="Schneider B.W."/>
            <person name="Smith S.M."/>
            <person name="Sodergren E."/>
            <person name="Svatek A.F."/>
            <person name="Utterback T.R."/>
            <person name="Vattathil S."/>
            <person name="Warren W."/>
            <person name="White C.S."/>
            <person name="Chinwalla A.T."/>
            <person name="Feng Y."/>
            <person name="Halpern A.L."/>
            <person name="Hillier L.W."/>
            <person name="Huang X."/>
            <person name="Minx P."/>
            <person name="Nelson J.O."/>
            <person name="Pepin K.H."/>
            <person name="Qin X."/>
            <person name="Sutton G.G."/>
            <person name="Venter E."/>
            <person name="Walenz B.P."/>
            <person name="Wallis J.W."/>
            <person name="Worley K.C."/>
            <person name="Yang S.-P."/>
            <person name="Jones S.M."/>
            <person name="Marra M.A."/>
            <person name="Rocchi M."/>
            <person name="Schein J.E."/>
            <person name="Baertsch R."/>
            <person name="Clarke L."/>
            <person name="Csuros M."/>
            <person name="Glasscock J."/>
            <person name="Harris R.A."/>
            <person name="Havlak P."/>
            <person name="Jackson A.R."/>
            <person name="Jiang H."/>
            <person name="Liu Y."/>
            <person name="Messina D.N."/>
            <person name="Shen Y."/>
            <person name="Song H.X.-Z."/>
            <person name="Wylie T."/>
            <person name="Zhang L."/>
            <person name="Birney E."/>
            <person name="Han K."/>
            <person name="Konkel M.K."/>
            <person name="Lee J."/>
            <person name="Smit A.F.A."/>
            <person name="Ullmer B."/>
            <person name="Wang H."/>
            <person name="Xing J."/>
            <person name="Burhans R."/>
            <person name="Cheng Z."/>
            <person name="Karro J.E."/>
            <person name="Ma J."/>
            <person name="Raney B."/>
            <person name="She X."/>
            <person name="Cox M.J."/>
            <person name="Demuth J.P."/>
            <person name="Dumas L.J."/>
            <person name="Han S.-G."/>
            <person name="Hopkins J."/>
            <person name="Karimpour-Fard A."/>
            <person name="Kim Y.H."/>
            <person name="Pollack J.R."/>
            <person name="Vinar T."/>
            <person name="Addo-Quaye C."/>
            <person name="Degenhardt J."/>
            <person name="Denby A."/>
            <person name="Hubisz M.J."/>
            <person name="Indap A."/>
            <person name="Kosiol C."/>
            <person name="Lahn B.T."/>
            <person name="Lawson H.A."/>
            <person name="Marklein A."/>
            <person name="Nielsen R."/>
            <person name="Vallender E.J."/>
            <person name="Clark A.G."/>
            <person name="Ferguson B."/>
            <person name="Hernandez R.D."/>
            <person name="Hirani K."/>
            <person name="Kehrer-Sawatzki H."/>
            <person name="Kolb J."/>
            <person name="Patil S."/>
            <person name="Pu L.-L."/>
            <person name="Ren Y."/>
            <person name="Smith D.G."/>
            <person name="Wheeler D.A."/>
            <person name="Schenck I."/>
            <person name="Ball E.V."/>
            <person name="Chen R."/>
            <person name="Cooper D.N."/>
            <person name="Giardine B."/>
            <person name="Hsu F."/>
            <person name="Kent W.J."/>
            <person name="Lesk A."/>
            <person name="Nelson D.L."/>
            <person name="O'brien W.E."/>
            <person name="Pruefer K."/>
            <person name="Stenson P.D."/>
            <person name="Wallace J.C."/>
            <person name="Ke H."/>
            <person name="Liu X.-M."/>
            <person name="Wang P."/>
            <person name="Xiang A.P."/>
            <person name="Yang F."/>
            <person name="Barber G.P."/>
            <person name="Haussler D."/>
            <person name="Karolchik D."/>
            <person name="Kern A.D."/>
            <person name="Kuhn R.M."/>
            <person name="Smith K.E."/>
            <person name="Zwieg A.S."/>
        </authorList>
    </citation>
    <scope>NUCLEOTIDE SEQUENCE [LARGE SCALE GENOMIC DNA]</scope>
    <source>
        <strain evidence="16">17573</strain>
    </source>
</reference>
<comment type="similarity">
    <text evidence="8">Belongs to the cyclic nucleotide phosphodiesterase family. PDE9 subfamily.</text>
</comment>
<organism evidence="15 16">
    <name type="scientific">Macaca mulatta</name>
    <name type="common">Rhesus macaque</name>
    <dbReference type="NCBI Taxonomy" id="9544"/>
    <lineage>
        <taxon>Eukaryota</taxon>
        <taxon>Metazoa</taxon>
        <taxon>Chordata</taxon>
        <taxon>Craniata</taxon>
        <taxon>Vertebrata</taxon>
        <taxon>Euteleostomi</taxon>
        <taxon>Mammalia</taxon>
        <taxon>Eutheria</taxon>
        <taxon>Euarchontoglires</taxon>
        <taxon>Primates</taxon>
        <taxon>Haplorrhini</taxon>
        <taxon>Catarrhini</taxon>
        <taxon>Cercopithecidae</taxon>
        <taxon>Cercopithecinae</taxon>
        <taxon>Macaca</taxon>
    </lineage>
</organism>
<gene>
    <name evidence="15 17" type="primary">PDE9A</name>
</gene>
<dbReference type="CDD" id="cd00077">
    <property type="entry name" value="HDc"/>
    <property type="match status" value="1"/>
</dbReference>
<dbReference type="PROSITE" id="PS51845">
    <property type="entry name" value="PDEASE_I_2"/>
    <property type="match status" value="1"/>
</dbReference>
<reference evidence="15" key="2">
    <citation type="submission" date="2019-01" db="EMBL/GenBank/DDBJ databases">
        <authorList>
            <person name="Graves T."/>
            <person name="Eichler E.E."/>
            <person name="Wilson R.K."/>
        </authorList>
    </citation>
    <scope>NUCLEOTIDE SEQUENCE [LARGE SCALE GENOMIC DNA]</scope>
    <source>
        <strain evidence="15">17573</strain>
    </source>
</reference>
<comment type="cofactor">
    <cofactor evidence="12">
        <name>a divalent metal cation</name>
        <dbReference type="ChEBI" id="CHEBI:60240"/>
    </cofactor>
    <text evidence="12">Binds 2 divalent metal cations per subunit. Site 1 may preferentially bind zinc ions, while site 2 has a preference for magnesium and/or manganese ions.</text>
</comment>
<dbReference type="FunCoup" id="A0A1D5QPX2">
    <property type="interactions" value="424"/>
</dbReference>
<dbReference type="SMR" id="A0A1D5QPX2"/>
<keyword evidence="3" id="KW-0140">cGMP</keyword>
<dbReference type="VGNC" id="VGNC:75925">
    <property type="gene designation" value="PDE9A"/>
</dbReference>
<accession>A0A1D5QPX2</accession>
<dbReference type="InterPro" id="IPR003607">
    <property type="entry name" value="HD/PDEase_dom"/>
</dbReference>
<dbReference type="PROSITE" id="PS00126">
    <property type="entry name" value="PDEASE_I_1"/>
    <property type="match status" value="1"/>
</dbReference>
<evidence type="ECO:0000256" key="4">
    <source>
        <dbReference type="ARBA" id="ARBA00022723"/>
    </source>
</evidence>
<evidence type="ECO:0000259" key="14">
    <source>
        <dbReference type="PROSITE" id="PS51845"/>
    </source>
</evidence>
<feature type="compositionally biased region" description="Basic and acidic residues" evidence="13">
    <location>
        <begin position="104"/>
        <end position="122"/>
    </location>
</feature>
<comment type="subcellular location">
    <subcellularLocation>
        <location evidence="2">Cell projection</location>
        <location evidence="2">Ruffle membrane</location>
    </subcellularLocation>
</comment>
<dbReference type="ExpressionAtlas" id="A0A1D5QPX2">
    <property type="expression patterns" value="baseline"/>
</dbReference>
<evidence type="ECO:0000313" key="16">
    <source>
        <dbReference type="Proteomes" id="UP000006718"/>
    </source>
</evidence>
<dbReference type="InterPro" id="IPR023088">
    <property type="entry name" value="PDEase"/>
</dbReference>
<dbReference type="InParanoid" id="A0A1D5QPX2"/>
<dbReference type="GeneTree" id="ENSGT00940000155587"/>
<reference evidence="15" key="3">
    <citation type="submission" date="2025-08" db="UniProtKB">
        <authorList>
            <consortium name="Ensembl"/>
        </authorList>
    </citation>
    <scope>IDENTIFICATION</scope>
    <source>
        <strain evidence="15">17573</strain>
    </source>
</reference>
<feature type="binding site" evidence="10">
    <location>
        <begin position="352"/>
        <end position="356"/>
    </location>
    <ligand>
        <name>AMP</name>
        <dbReference type="ChEBI" id="CHEBI:456215"/>
    </ligand>
</feature>
<feature type="binding site" evidence="10">
    <location>
        <position position="502"/>
    </location>
    <ligand>
        <name>AMP</name>
        <dbReference type="ChEBI" id="CHEBI:456215"/>
    </ligand>
</feature>
<evidence type="ECO:0000256" key="6">
    <source>
        <dbReference type="ARBA" id="ARBA00037913"/>
    </source>
</evidence>
<dbReference type="SUPFAM" id="SSF109604">
    <property type="entry name" value="HD-domain/PDEase-like"/>
    <property type="match status" value="1"/>
</dbReference>
<evidence type="ECO:0000256" key="11">
    <source>
        <dbReference type="PIRSR" id="PIRSR623088-3"/>
    </source>
</evidence>
<feature type="binding site" evidence="10">
    <location>
        <position position="393"/>
    </location>
    <ligand>
        <name>AMP</name>
        <dbReference type="ChEBI" id="CHEBI:456215"/>
    </ligand>
</feature>
<evidence type="ECO:0000313" key="17">
    <source>
        <dbReference type="VGNC" id="VGNC:75925"/>
    </source>
</evidence>
<dbReference type="SMART" id="SM00471">
    <property type="entry name" value="HDc"/>
    <property type="match status" value="1"/>
</dbReference>
<comment type="function">
    <text evidence="7">Specifically hydrolyzes the second messenger cGMP, which is a key regulator of many important physiological processes. Highly specific: compared to other members of the cyclic nucleotide phosphodiesterase family, has the highest affinity and selectivity for cGMP. Specifically regulates natriuretic-peptide-dependent cGMP signaling in heart, acting as a regulator of cardiac hypertrophy in myocytes and muscle. Does not regulate nitric oxide-dependent cGMP in heart. Additional experiments are required to confirm whether its ability to hydrolyze natriuretic-peptide-dependent cGMP is specific to heart or is a general feature of the protein. In brain, involved in cognitive function, such as learning and long-term memory.</text>
</comment>
<evidence type="ECO:0000256" key="2">
    <source>
        <dbReference type="ARBA" id="ARBA00004632"/>
    </source>
</evidence>
<dbReference type="InterPro" id="IPR002073">
    <property type="entry name" value="PDEase_catalytic_dom"/>
</dbReference>
<feature type="binding site" evidence="11">
    <location>
        <position position="392"/>
    </location>
    <ligand>
        <name>Zn(2+)</name>
        <dbReference type="ChEBI" id="CHEBI:29105"/>
        <label>1</label>
    </ligand>
</feature>
<feature type="region of interest" description="Disordered" evidence="13">
    <location>
        <begin position="87"/>
        <end position="154"/>
    </location>
</feature>